<accession>A0A943SNR2</accession>
<dbReference type="InterPro" id="IPR025711">
    <property type="entry name" value="PepSY"/>
</dbReference>
<evidence type="ECO:0000259" key="3">
    <source>
        <dbReference type="Pfam" id="PF03413"/>
    </source>
</evidence>
<evidence type="ECO:0000313" key="5">
    <source>
        <dbReference type="Proteomes" id="UP000748991"/>
    </source>
</evidence>
<dbReference type="AlphaFoldDB" id="A0A943SNR2"/>
<evidence type="ECO:0000313" key="4">
    <source>
        <dbReference type="EMBL" id="MBS6535513.1"/>
    </source>
</evidence>
<feature type="signal peptide" evidence="2">
    <location>
        <begin position="1"/>
        <end position="20"/>
    </location>
</feature>
<dbReference type="EMBL" id="JAGZZP010000013">
    <property type="protein sequence ID" value="MBS6535513.1"/>
    <property type="molecule type" value="Genomic_DNA"/>
</dbReference>
<dbReference type="Pfam" id="PF03413">
    <property type="entry name" value="PepSY"/>
    <property type="match status" value="1"/>
</dbReference>
<feature type="domain" description="PepSY" evidence="3">
    <location>
        <begin position="91"/>
        <end position="136"/>
    </location>
</feature>
<dbReference type="Gene3D" id="3.10.450.40">
    <property type="match status" value="1"/>
</dbReference>
<keyword evidence="2" id="KW-0732">Signal</keyword>
<gene>
    <name evidence="4" type="ORF">KH327_06750</name>
</gene>
<dbReference type="Proteomes" id="UP000748991">
    <property type="component" value="Unassembled WGS sequence"/>
</dbReference>
<feature type="compositionally biased region" description="Low complexity" evidence="1">
    <location>
        <begin position="44"/>
        <end position="55"/>
    </location>
</feature>
<reference evidence="4" key="1">
    <citation type="submission" date="2021-02" db="EMBL/GenBank/DDBJ databases">
        <title>Infant gut strain persistence is associated with maternal origin, phylogeny, and functional potential including surface adhesion and iron acquisition.</title>
        <authorList>
            <person name="Lou Y.C."/>
        </authorList>
    </citation>
    <scope>NUCLEOTIDE SEQUENCE</scope>
    <source>
        <strain evidence="4">L3_060_052G1_dasL3_060_052G1_concoct_1</strain>
    </source>
</reference>
<feature type="compositionally biased region" description="Basic and acidic residues" evidence="1">
    <location>
        <begin position="56"/>
        <end position="68"/>
    </location>
</feature>
<sequence length="215" mass="23384">MNKKILMTTLGLGLALTLTACGPKNQAMDPANSNAKNTKVEESANANKTNANKNAADNKADAQTKEETAVNKGAVANLDPGIAFDGFKKLHADAKVESFQLDIENGKAYYKVDGYDAENEYEVTVDAVTGDIVKDEFEAENTSAKTADVQLEMIEAVEKYMAEALKDAGQGFEAGEYEVEFDNGKYEVSVEVVNGNKDITYTYDYETGKLIEKDM</sequence>
<feature type="region of interest" description="Disordered" evidence="1">
    <location>
        <begin position="27"/>
        <end position="68"/>
    </location>
</feature>
<protein>
    <recommendedName>
        <fullName evidence="3">PepSY domain-containing protein</fullName>
    </recommendedName>
</protein>
<proteinExistence type="predicted"/>
<organism evidence="4 5">
    <name type="scientific">Peptoniphilus harei</name>
    <dbReference type="NCBI Taxonomy" id="54005"/>
    <lineage>
        <taxon>Bacteria</taxon>
        <taxon>Bacillati</taxon>
        <taxon>Bacillota</taxon>
        <taxon>Tissierellia</taxon>
        <taxon>Tissierellales</taxon>
        <taxon>Peptoniphilaceae</taxon>
        <taxon>Peptoniphilus</taxon>
    </lineage>
</organism>
<evidence type="ECO:0000256" key="1">
    <source>
        <dbReference type="SAM" id="MobiDB-lite"/>
    </source>
</evidence>
<dbReference type="PROSITE" id="PS51257">
    <property type="entry name" value="PROKAR_LIPOPROTEIN"/>
    <property type="match status" value="1"/>
</dbReference>
<dbReference type="RefSeq" id="WP_278638139.1">
    <property type="nucleotide sequence ID" value="NZ_CAUPLU010000052.1"/>
</dbReference>
<feature type="chain" id="PRO_5039149016" description="PepSY domain-containing protein" evidence="2">
    <location>
        <begin position="21"/>
        <end position="215"/>
    </location>
</feature>
<comment type="caution">
    <text evidence="4">The sequence shown here is derived from an EMBL/GenBank/DDBJ whole genome shotgun (WGS) entry which is preliminary data.</text>
</comment>
<evidence type="ECO:0000256" key="2">
    <source>
        <dbReference type="SAM" id="SignalP"/>
    </source>
</evidence>
<name>A0A943SNR2_9FIRM</name>